<dbReference type="InterPro" id="IPR031107">
    <property type="entry name" value="Small_HSP"/>
</dbReference>
<feature type="domain" description="SHSP" evidence="3">
    <location>
        <begin position="34"/>
        <end position="148"/>
    </location>
</feature>
<dbReference type="InterPro" id="IPR008978">
    <property type="entry name" value="HSP20-like_chaperone"/>
</dbReference>
<dbReference type="RefSeq" id="WP_092913638.1">
    <property type="nucleotide sequence ID" value="NZ_FOXB01000040.1"/>
</dbReference>
<gene>
    <name evidence="5" type="ORF">SAMN05216234_1403</name>
</gene>
<sequence>MLVTRFDPFAEIRELEKRLLSAVNVPAAAENDKEVVNAFVPSVNTREDENNYMVEIDLPGVKKEDIKVNIDPEKRTLTISGERKFKEEVKKEDYYKIESSYGKFMRTFSLPENVDLENIDAKTEEGVLHITLPKIKKEETEIKEIPVK</sequence>
<organism evidence="5 6">
    <name type="scientific">Hydrogenimonas thermophila</name>
    <dbReference type="NCBI Taxonomy" id="223786"/>
    <lineage>
        <taxon>Bacteria</taxon>
        <taxon>Pseudomonadati</taxon>
        <taxon>Campylobacterota</taxon>
        <taxon>Epsilonproteobacteria</taxon>
        <taxon>Campylobacterales</taxon>
        <taxon>Hydrogenimonadaceae</taxon>
        <taxon>Hydrogenimonas</taxon>
    </lineage>
</organism>
<evidence type="ECO:0000256" key="2">
    <source>
        <dbReference type="RuleBase" id="RU003616"/>
    </source>
</evidence>
<dbReference type="InterPro" id="IPR002068">
    <property type="entry name" value="A-crystallin/Hsp20_dom"/>
</dbReference>
<dbReference type="STRING" id="223786.SAMN05216234_1403"/>
<accession>A0A1I5T568</accession>
<dbReference type="CDD" id="cd06464">
    <property type="entry name" value="ACD_sHsps-like"/>
    <property type="match status" value="1"/>
</dbReference>
<dbReference type="Pfam" id="PF00011">
    <property type="entry name" value="HSP20"/>
    <property type="match status" value="1"/>
</dbReference>
<dbReference type="PROSITE" id="PS01031">
    <property type="entry name" value="SHSP"/>
    <property type="match status" value="1"/>
</dbReference>
<feature type="domain" description="CS" evidence="4">
    <location>
        <begin position="38"/>
        <end position="148"/>
    </location>
</feature>
<dbReference type="InterPro" id="IPR007052">
    <property type="entry name" value="CS_dom"/>
</dbReference>
<dbReference type="PROSITE" id="PS51203">
    <property type="entry name" value="CS"/>
    <property type="match status" value="1"/>
</dbReference>
<dbReference type="OrthoDB" id="9811615at2"/>
<reference evidence="5 6" key="1">
    <citation type="submission" date="2016-10" db="EMBL/GenBank/DDBJ databases">
        <authorList>
            <person name="de Groot N.N."/>
        </authorList>
    </citation>
    <scope>NUCLEOTIDE SEQUENCE [LARGE SCALE GENOMIC DNA]</scope>
    <source>
        <strain evidence="5 6">EP1-55-1</strain>
    </source>
</reference>
<evidence type="ECO:0000313" key="5">
    <source>
        <dbReference type="EMBL" id="SFP77656.1"/>
    </source>
</evidence>
<proteinExistence type="inferred from homology"/>
<keyword evidence="6" id="KW-1185">Reference proteome</keyword>
<evidence type="ECO:0000259" key="3">
    <source>
        <dbReference type="PROSITE" id="PS01031"/>
    </source>
</evidence>
<evidence type="ECO:0000313" key="6">
    <source>
        <dbReference type="Proteomes" id="UP000199227"/>
    </source>
</evidence>
<protein>
    <submittedName>
        <fullName evidence="5">HSP20 family protein</fullName>
    </submittedName>
</protein>
<dbReference type="SUPFAM" id="SSF49764">
    <property type="entry name" value="HSP20-like chaperones"/>
    <property type="match status" value="1"/>
</dbReference>
<dbReference type="AlphaFoldDB" id="A0A1I5T568"/>
<comment type="similarity">
    <text evidence="1 2">Belongs to the small heat shock protein (HSP20) family.</text>
</comment>
<dbReference type="Proteomes" id="UP000199227">
    <property type="component" value="Unassembled WGS sequence"/>
</dbReference>
<dbReference type="PANTHER" id="PTHR11527">
    <property type="entry name" value="HEAT-SHOCK PROTEIN 20 FAMILY MEMBER"/>
    <property type="match status" value="1"/>
</dbReference>
<dbReference type="EMBL" id="FOXB01000040">
    <property type="protein sequence ID" value="SFP77656.1"/>
    <property type="molecule type" value="Genomic_DNA"/>
</dbReference>
<name>A0A1I5T568_9BACT</name>
<evidence type="ECO:0000259" key="4">
    <source>
        <dbReference type="PROSITE" id="PS51203"/>
    </source>
</evidence>
<dbReference type="Gene3D" id="2.60.40.790">
    <property type="match status" value="1"/>
</dbReference>
<evidence type="ECO:0000256" key="1">
    <source>
        <dbReference type="PROSITE-ProRule" id="PRU00285"/>
    </source>
</evidence>